<accession>A0A165FQ45</accession>
<reference evidence="2" key="1">
    <citation type="submission" date="2016-01" db="EMBL/GenBank/DDBJ databases">
        <title>Draft genome of Chromobacterium sp. F49.</title>
        <authorList>
            <person name="Hong K.W."/>
        </authorList>
    </citation>
    <scope>NUCLEOTIDE SEQUENCE [LARGE SCALE GENOMIC DNA]</scope>
    <source>
        <strain evidence="2">CN10</strain>
    </source>
</reference>
<evidence type="ECO:0000313" key="2">
    <source>
        <dbReference type="Proteomes" id="UP000076625"/>
    </source>
</evidence>
<dbReference type="OrthoDB" id="8617633at2"/>
<dbReference type="EMBL" id="LQQU01000011">
    <property type="protein sequence ID" value="KZE33872.1"/>
    <property type="molecule type" value="Genomic_DNA"/>
</dbReference>
<gene>
    <name evidence="1" type="ORF">AVW16_07345</name>
</gene>
<proteinExistence type="predicted"/>
<name>A0A165FQ45_9NEIS</name>
<dbReference type="Proteomes" id="UP000076625">
    <property type="component" value="Unassembled WGS sequence"/>
</dbReference>
<dbReference type="STRING" id="1452487.AVW16_07345"/>
<comment type="caution">
    <text evidence="1">The sequence shown here is derived from an EMBL/GenBank/DDBJ whole genome shotgun (WGS) entry which is preliminary data.</text>
</comment>
<keyword evidence="2" id="KW-1185">Reference proteome</keyword>
<evidence type="ECO:0000313" key="1">
    <source>
        <dbReference type="EMBL" id="KZE33872.1"/>
    </source>
</evidence>
<organism evidence="1 2">
    <name type="scientific">Crenobacter luteus</name>
    <dbReference type="NCBI Taxonomy" id="1452487"/>
    <lineage>
        <taxon>Bacteria</taxon>
        <taxon>Pseudomonadati</taxon>
        <taxon>Pseudomonadota</taxon>
        <taxon>Betaproteobacteria</taxon>
        <taxon>Neisseriales</taxon>
        <taxon>Neisseriaceae</taxon>
        <taxon>Crenobacter</taxon>
    </lineage>
</organism>
<protein>
    <submittedName>
        <fullName evidence="1">Uncharacterized protein</fullName>
    </submittedName>
</protein>
<sequence length="166" mass="18756">MKKHRKGHDHQKWRIEARAARTLVEHLNRHEHPPRYQLGPHREAPDYSLRVLTGIFAWHFVGLEVTHLYASGQAAAKLNGSVPPPDRGLPAPTLDARRARLDAAIADKNAKFAAYTLKPCWLLICNADAGISAPMWRDYLAGRDFSDSPYAKIWLIADGRHLINIK</sequence>
<dbReference type="RefSeq" id="WP_066610564.1">
    <property type="nucleotide sequence ID" value="NZ_LQQU01000011.1"/>
</dbReference>
<dbReference type="AlphaFoldDB" id="A0A165FQ45"/>